<keyword evidence="1" id="KW-0472">Membrane</keyword>
<feature type="transmembrane region" description="Helical" evidence="1">
    <location>
        <begin position="20"/>
        <end position="39"/>
    </location>
</feature>
<feature type="transmembrane region" description="Helical" evidence="1">
    <location>
        <begin position="99"/>
        <end position="120"/>
    </location>
</feature>
<dbReference type="PATRIC" id="fig|1435051.3.peg.2109"/>
<feature type="transmembrane region" description="Helical" evidence="1">
    <location>
        <begin position="315"/>
        <end position="334"/>
    </location>
</feature>
<dbReference type="eggNOG" id="ENOG5030J0C">
    <property type="taxonomic scope" value="Bacteria"/>
</dbReference>
<feature type="transmembrane region" description="Helical" evidence="1">
    <location>
        <begin position="366"/>
        <end position="383"/>
    </location>
</feature>
<feature type="transmembrane region" description="Helical" evidence="1">
    <location>
        <begin position="236"/>
        <end position="256"/>
    </location>
</feature>
<feature type="transmembrane region" description="Helical" evidence="1">
    <location>
        <begin position="132"/>
        <end position="153"/>
    </location>
</feature>
<protein>
    <recommendedName>
        <fullName evidence="4">Glycosyltransferase RgtA/B/C/D-like domain-containing protein</fullName>
    </recommendedName>
</protein>
<sequence>MACSAPMASSASSLNRIRMAPCAIPIVVNSVFTAMLITLTDLLSPIYPQVLEAYSDQYIFELTGKIWAEGGVPYVDFWDQKGPMIFLFNMVGWKLTGSALGIFLLIIIWAAITVNMLYLIAKEFVPKRYGTVAAMIIAWISAIWIGILCAPSWDMTEPLCFPFLALSLLIAVRWFKQTNHDSVAIVPWWHPFVYGISFSVCLLSRLTNALSVCVSVLVIAMVLLRWKQWAALFKCALTFIAGVALPLVPFCIYFAVHHALYDFIYGTVLFNINYAENSGGLLSEKPSTIVLILLVPCAMVLTSLAHMLLERHFNLTDCTIAISGILFVALFLNINPYHHYAAIAAIFLPILLGIACQYAGMRWQTLAVLGLIMALLCGCHAVQDNKFIWSQPVYDEPELEQVIQKANGSVVLYNMKPNAYLQYNLTPIYRFAWLQDWEASCSDSYTQLLRDEFATAQAEYIVVQHTTKPTIDNILRRQYRPVQTITIKGTDAVVYKRR</sequence>
<evidence type="ECO:0000313" key="2">
    <source>
        <dbReference type="EMBL" id="ETY70393.1"/>
    </source>
</evidence>
<comment type="caution">
    <text evidence="2">The sequence shown here is derived from an EMBL/GenBank/DDBJ whole genome shotgun (WGS) entry which is preliminary data.</text>
</comment>
<dbReference type="Proteomes" id="UP000019155">
    <property type="component" value="Unassembled WGS sequence"/>
</dbReference>
<feature type="transmembrane region" description="Helical" evidence="1">
    <location>
        <begin position="340"/>
        <end position="359"/>
    </location>
</feature>
<feature type="transmembrane region" description="Helical" evidence="1">
    <location>
        <begin position="206"/>
        <end position="224"/>
    </location>
</feature>
<feature type="transmembrane region" description="Helical" evidence="1">
    <location>
        <begin position="288"/>
        <end position="308"/>
    </location>
</feature>
<feature type="transmembrane region" description="Helical" evidence="1">
    <location>
        <begin position="159"/>
        <end position="175"/>
    </location>
</feature>
<reference evidence="2 3" key="1">
    <citation type="journal article" date="2014" name="Genome Announc.">
        <title>The Genome Sequence of Bifidobacterium moukalabense DSM 27321 Highlights the Close Phylogenetic Relatedness with the Bifidobacterium dentium Taxon.</title>
        <authorList>
            <person name="Lugli G.A."/>
            <person name="Duranti S."/>
            <person name="Milani C."/>
            <person name="Turroni F."/>
            <person name="Viappiani A."/>
            <person name="Mangifesta M."/>
            <person name="van Sinderen D."/>
            <person name="Ventura M."/>
        </authorList>
    </citation>
    <scope>NUCLEOTIDE SEQUENCE [LARGE SCALE GENOMIC DNA]</scope>
    <source>
        <strain evidence="2 3">DSM 27321</strain>
    </source>
</reference>
<dbReference type="EMBL" id="AZMV01000011">
    <property type="protein sequence ID" value="ETY70393.1"/>
    <property type="molecule type" value="Genomic_DNA"/>
</dbReference>
<accession>W4N5P0</accession>
<gene>
    <name evidence="2" type="ORF">BMOU_2119</name>
</gene>
<name>W4N5P0_9BIFI</name>
<dbReference type="AlphaFoldDB" id="W4N5P0"/>
<evidence type="ECO:0000313" key="3">
    <source>
        <dbReference type="Proteomes" id="UP000019155"/>
    </source>
</evidence>
<keyword evidence="1" id="KW-0812">Transmembrane</keyword>
<organism evidence="2 3">
    <name type="scientific">Bifidobacterium moukalabense DSM 27321</name>
    <dbReference type="NCBI Taxonomy" id="1435051"/>
    <lineage>
        <taxon>Bacteria</taxon>
        <taxon>Bacillati</taxon>
        <taxon>Actinomycetota</taxon>
        <taxon>Actinomycetes</taxon>
        <taxon>Bifidobacteriales</taxon>
        <taxon>Bifidobacteriaceae</taxon>
        <taxon>Bifidobacterium</taxon>
    </lineage>
</organism>
<keyword evidence="3" id="KW-1185">Reference proteome</keyword>
<evidence type="ECO:0008006" key="4">
    <source>
        <dbReference type="Google" id="ProtNLM"/>
    </source>
</evidence>
<proteinExistence type="predicted"/>
<evidence type="ECO:0000256" key="1">
    <source>
        <dbReference type="SAM" id="Phobius"/>
    </source>
</evidence>
<dbReference type="STRING" id="1435051.BMOU_2119"/>
<keyword evidence="1" id="KW-1133">Transmembrane helix</keyword>